<dbReference type="InterPro" id="IPR043148">
    <property type="entry name" value="TagF_C"/>
</dbReference>
<feature type="domain" description="Glycosyl transferase family 1" evidence="7">
    <location>
        <begin position="651"/>
        <end position="796"/>
    </location>
</feature>
<dbReference type="Gene3D" id="3.40.50.2000">
    <property type="entry name" value="Glycogen Phosphorylase B"/>
    <property type="match status" value="2"/>
</dbReference>
<dbReference type="SUPFAM" id="SSF53756">
    <property type="entry name" value="UDP-Glycosyltransferase/glycogen phosphorylase"/>
    <property type="match status" value="2"/>
</dbReference>
<reference evidence="8" key="1">
    <citation type="submission" date="2022-09" db="EMBL/GenBank/DDBJ databases">
        <title>Eubacterium sp. LFL-14 isolated from human feces.</title>
        <authorList>
            <person name="Liu F."/>
        </authorList>
    </citation>
    <scope>NUCLEOTIDE SEQUENCE</scope>
    <source>
        <strain evidence="8">LFL-14</strain>
    </source>
</reference>
<dbReference type="Pfam" id="PF04464">
    <property type="entry name" value="Glyphos_transf"/>
    <property type="match status" value="1"/>
</dbReference>
<dbReference type="EMBL" id="JAODBU010000006">
    <property type="protein sequence ID" value="MCT7398699.1"/>
    <property type="molecule type" value="Genomic_DNA"/>
</dbReference>
<comment type="similarity">
    <text evidence="2">Belongs to the CDP-glycerol glycerophosphotransferase family.</text>
</comment>
<dbReference type="InterPro" id="IPR007554">
    <property type="entry name" value="Glycerophosphate_synth"/>
</dbReference>
<keyword evidence="6" id="KW-0472">Membrane</keyword>
<dbReference type="InterPro" id="IPR051612">
    <property type="entry name" value="Teichoic_Acid_Biosynth"/>
</dbReference>
<dbReference type="RefSeq" id="WP_260978599.1">
    <property type="nucleotide sequence ID" value="NZ_JAODBU010000006.1"/>
</dbReference>
<dbReference type="CDD" id="cd03811">
    <property type="entry name" value="GT4_GT28_WabH-like"/>
    <property type="match status" value="1"/>
</dbReference>
<evidence type="ECO:0000256" key="1">
    <source>
        <dbReference type="ARBA" id="ARBA00004202"/>
    </source>
</evidence>
<dbReference type="Gene3D" id="3.40.50.11820">
    <property type="match status" value="1"/>
</dbReference>
<keyword evidence="9" id="KW-1185">Reference proteome</keyword>
<keyword evidence="5" id="KW-0777">Teichoic acid biosynthesis</keyword>
<evidence type="ECO:0000256" key="5">
    <source>
        <dbReference type="ARBA" id="ARBA00022944"/>
    </source>
</evidence>
<dbReference type="Gene3D" id="3.40.50.12580">
    <property type="match status" value="1"/>
</dbReference>
<evidence type="ECO:0000256" key="4">
    <source>
        <dbReference type="ARBA" id="ARBA00022679"/>
    </source>
</evidence>
<dbReference type="Pfam" id="PF00534">
    <property type="entry name" value="Glycos_transf_1"/>
    <property type="match status" value="1"/>
</dbReference>
<dbReference type="InterPro" id="IPR043149">
    <property type="entry name" value="TagF_N"/>
</dbReference>
<dbReference type="InterPro" id="IPR001296">
    <property type="entry name" value="Glyco_trans_1"/>
</dbReference>
<proteinExistence type="inferred from homology"/>
<accession>A0ABT2LZJ8</accession>
<organism evidence="8 9">
    <name type="scientific">Eubacterium album</name>
    <dbReference type="NCBI Taxonomy" id="2978477"/>
    <lineage>
        <taxon>Bacteria</taxon>
        <taxon>Bacillati</taxon>
        <taxon>Bacillota</taxon>
        <taxon>Clostridia</taxon>
        <taxon>Eubacteriales</taxon>
        <taxon>Eubacteriaceae</taxon>
        <taxon>Eubacterium</taxon>
    </lineage>
</organism>
<keyword evidence="4" id="KW-0808">Transferase</keyword>
<sequence length="819" mass="93774">MLSKIKTKLGNFKETARRSKYAHYYKDYDIEDNIILYDSYFSRGMLCNPYAIFRELLSNSEFDKYTHVWVVDDRVGNEPVMEQFADHDNIYVIRRHSNDHLKYLATAHYIISNVSLPFYYCKKPGQIFVNTWHGTPIKSLGYDIPGSAATISNVLRNMLSADYMISANPFLTEVYLDKYKLRGLYNGSIIEEGYPRNDRLLNCPKEEIKSILLKYGIELEKDKQVILYAPTWKGADYNKPEVNPDDYYNFKRELEEYIDTDKYQILLKPHQVVYKELVKSGMFSNSLIPAFIDTNELLSITDILISDYSSIFFDFLASDKPVLFYIPDLEEYKNYRGLYMEPDKLPGPALTSVKEIGNSINNLGEVINKYKDSYSQAKNFACPYDDGNVSSRIVDIVFRGNTSDSNGNPYRIIKCENTKKKLLFFGGGLRMNGISTALRTMLDFIDYDKYDVTVYAGNLKFADSKDMICTFNDKARIFARVSYTPATFGEQIRNDFLRVFGFNFPLMKKIYPKAMYDREFIRCFGTSDFDAVIDYSGYGSFYSILLLSAKNAKKLIWQHNDLLTDKNKIVNHKKPHSRELRVVFSTYQFYDKIVGCSEATMKVNLEKIGYSELKDKCCFVRNAANFERVINGSKESYTAESANEAGFPDLLNKDLISFVNMGRLSPEKNQAALIKAFAKAYDANKNLRLYIIGDGALMGELKGLVHSLNLDGKVILTGNLDNPFMLMKDCSCFILPSLHEGQPVSLLEARLLKLPIIMSNFSSAASSLFDNGQLVIGNSVDDIYNGLIAFINNEVPTCEFEYADYNNITIKQFEDIINE</sequence>
<evidence type="ECO:0000313" key="9">
    <source>
        <dbReference type="Proteomes" id="UP001431199"/>
    </source>
</evidence>
<dbReference type="Proteomes" id="UP001431199">
    <property type="component" value="Unassembled WGS sequence"/>
</dbReference>
<comment type="subcellular location">
    <subcellularLocation>
        <location evidence="1">Cell membrane</location>
        <topology evidence="1">Peripheral membrane protein</topology>
    </subcellularLocation>
</comment>
<evidence type="ECO:0000256" key="3">
    <source>
        <dbReference type="ARBA" id="ARBA00022475"/>
    </source>
</evidence>
<protein>
    <submittedName>
        <fullName evidence="8">CDP-glycerol glycerophosphotransferase family protein</fullName>
    </submittedName>
</protein>
<evidence type="ECO:0000313" key="8">
    <source>
        <dbReference type="EMBL" id="MCT7398699.1"/>
    </source>
</evidence>
<name>A0ABT2LZJ8_9FIRM</name>
<evidence type="ECO:0000256" key="6">
    <source>
        <dbReference type="ARBA" id="ARBA00023136"/>
    </source>
</evidence>
<dbReference type="PANTHER" id="PTHR37316:SF3">
    <property type="entry name" value="TEICHOIC ACID GLYCEROL-PHOSPHATE TRANSFERASE"/>
    <property type="match status" value="1"/>
</dbReference>
<keyword evidence="3" id="KW-1003">Cell membrane</keyword>
<dbReference type="PANTHER" id="PTHR37316">
    <property type="entry name" value="TEICHOIC ACID GLYCEROL-PHOSPHATE PRIMASE"/>
    <property type="match status" value="1"/>
</dbReference>
<evidence type="ECO:0000259" key="7">
    <source>
        <dbReference type="Pfam" id="PF00534"/>
    </source>
</evidence>
<evidence type="ECO:0000256" key="2">
    <source>
        <dbReference type="ARBA" id="ARBA00010488"/>
    </source>
</evidence>
<comment type="caution">
    <text evidence="8">The sequence shown here is derived from an EMBL/GenBank/DDBJ whole genome shotgun (WGS) entry which is preliminary data.</text>
</comment>
<gene>
    <name evidence="8" type="ORF">N5B56_06310</name>
</gene>